<dbReference type="EMBL" id="VDGI01000001">
    <property type="protein sequence ID" value="TQR21739.1"/>
    <property type="molecule type" value="Genomic_DNA"/>
</dbReference>
<dbReference type="InterPro" id="IPR003779">
    <property type="entry name" value="CMD-like"/>
</dbReference>
<dbReference type="OrthoDB" id="2732711at2"/>
<gene>
    <name evidence="2" type="ORF">FG384_01940</name>
</gene>
<dbReference type="SUPFAM" id="SSF69118">
    <property type="entry name" value="AhpD-like"/>
    <property type="match status" value="1"/>
</dbReference>
<reference evidence="2 3" key="1">
    <citation type="submission" date="2019-06" db="EMBL/GenBank/DDBJ databases">
        <title>Psychrobacillus vulpis sp. nov., a new species isolated from feces of a red fox that inhabits in The Tablas de Daimiel Natural Park, Albacete, Spain.</title>
        <authorList>
            <person name="Rodriguez M."/>
            <person name="Reina J.C."/>
            <person name="Bejar V."/>
            <person name="Llamas I."/>
        </authorList>
    </citation>
    <scope>NUCLEOTIDE SEQUENCE [LARGE SCALE GENOMIC DNA]</scope>
    <source>
        <strain evidence="2 3">Z8</strain>
    </source>
</reference>
<evidence type="ECO:0000313" key="2">
    <source>
        <dbReference type="EMBL" id="TQR21739.1"/>
    </source>
</evidence>
<dbReference type="Gene3D" id="1.20.1290.10">
    <property type="entry name" value="AhpD-like"/>
    <property type="match status" value="2"/>
</dbReference>
<dbReference type="Proteomes" id="UP000316626">
    <property type="component" value="Unassembled WGS sequence"/>
</dbReference>
<dbReference type="PANTHER" id="PTHR33930">
    <property type="entry name" value="ALKYL HYDROPEROXIDE REDUCTASE AHPD"/>
    <property type="match status" value="1"/>
</dbReference>
<evidence type="ECO:0000313" key="3">
    <source>
        <dbReference type="Proteomes" id="UP000316626"/>
    </source>
</evidence>
<evidence type="ECO:0000259" key="1">
    <source>
        <dbReference type="Pfam" id="PF02627"/>
    </source>
</evidence>
<dbReference type="InterPro" id="IPR029032">
    <property type="entry name" value="AhpD-like"/>
</dbReference>
<dbReference type="Pfam" id="PF02627">
    <property type="entry name" value="CMD"/>
    <property type="match status" value="1"/>
</dbReference>
<accession>A0A544TWB6</accession>
<dbReference type="PANTHER" id="PTHR33930:SF2">
    <property type="entry name" value="BLR3452 PROTEIN"/>
    <property type="match status" value="1"/>
</dbReference>
<name>A0A544TWB6_9BACI</name>
<sequence>MALLHKRRFVMHTLLEDSSLSKKEKSLLVVGLFAARREEQAMLHFTEVAIDAGNTVHEIAELISATIISRGIPTWLSGIDAISKAIELTGIAESTLETHRISTFSTQEECVSYYQSEFEQLPKWIQYLVDYAPDTLLKYSNLRTTSLRDGVVSRYLKELLLYAINLCDQYPKGIEIHKSNAIQLGATDTVLQDIKTICIYAVGIQAFFND</sequence>
<keyword evidence="3" id="KW-1185">Reference proteome</keyword>
<dbReference type="AlphaFoldDB" id="A0A544TWB6"/>
<protein>
    <submittedName>
        <fullName evidence="2">Carboxymuconolactone decarboxylase family protein</fullName>
    </submittedName>
</protein>
<comment type="caution">
    <text evidence="2">The sequence shown here is derived from an EMBL/GenBank/DDBJ whole genome shotgun (WGS) entry which is preliminary data.</text>
</comment>
<feature type="domain" description="Carboxymuconolactone decarboxylase-like" evidence="1">
    <location>
        <begin position="13"/>
        <end position="80"/>
    </location>
</feature>
<dbReference type="GO" id="GO:0051920">
    <property type="term" value="F:peroxiredoxin activity"/>
    <property type="evidence" value="ECO:0007669"/>
    <property type="project" value="InterPro"/>
</dbReference>
<proteinExistence type="predicted"/>
<organism evidence="2 3">
    <name type="scientific">Psychrobacillus vulpis</name>
    <dbReference type="NCBI Taxonomy" id="2325572"/>
    <lineage>
        <taxon>Bacteria</taxon>
        <taxon>Bacillati</taxon>
        <taxon>Bacillota</taxon>
        <taxon>Bacilli</taxon>
        <taxon>Bacillales</taxon>
        <taxon>Bacillaceae</taxon>
        <taxon>Psychrobacillus</taxon>
    </lineage>
</organism>